<evidence type="ECO:0000313" key="2">
    <source>
        <dbReference type="Proteomes" id="UP000637383"/>
    </source>
</evidence>
<gene>
    <name evidence="1" type="ORF">H6H03_29640</name>
</gene>
<comment type="caution">
    <text evidence="1">The sequence shown here is derived from an EMBL/GenBank/DDBJ whole genome shotgun (WGS) entry which is preliminary data.</text>
</comment>
<accession>A0ABR8KGU1</accession>
<reference evidence="1 2" key="1">
    <citation type="journal article" date="2020" name="ISME J.">
        <title>Comparative genomics reveals insights into cyanobacterial evolution and habitat adaptation.</title>
        <authorList>
            <person name="Chen M.Y."/>
            <person name="Teng W.K."/>
            <person name="Zhao L."/>
            <person name="Hu C.X."/>
            <person name="Zhou Y.K."/>
            <person name="Han B.P."/>
            <person name="Song L.R."/>
            <person name="Shu W.S."/>
        </authorList>
    </citation>
    <scope>NUCLEOTIDE SEQUENCE [LARGE SCALE GENOMIC DNA]</scope>
    <source>
        <strain evidence="1 2">FACHB-159</strain>
    </source>
</reference>
<keyword evidence="2" id="KW-1185">Reference proteome</keyword>
<protein>
    <submittedName>
        <fullName evidence="1">HipA-like protein</fullName>
    </submittedName>
</protein>
<evidence type="ECO:0000313" key="1">
    <source>
        <dbReference type="EMBL" id="MBD2738001.1"/>
    </source>
</evidence>
<organism evidence="1 2">
    <name type="scientific">Nostoc paludosum FACHB-159</name>
    <dbReference type="NCBI Taxonomy" id="2692908"/>
    <lineage>
        <taxon>Bacteria</taxon>
        <taxon>Bacillati</taxon>
        <taxon>Cyanobacteriota</taxon>
        <taxon>Cyanophyceae</taxon>
        <taxon>Nostocales</taxon>
        <taxon>Nostocaceae</taxon>
        <taxon>Nostoc</taxon>
    </lineage>
</organism>
<name>A0ABR8KGU1_9NOSO</name>
<dbReference type="Gene3D" id="1.10.1070.20">
    <property type="match status" value="1"/>
</dbReference>
<proteinExistence type="predicted"/>
<sequence length="306" mass="34769">MNPTPEFPIIFVTEADYELSSNEVMGSKYKFWFEHEQLGRCLYKQARQNLGEDWAEKVASELSFLLGLPHATYHLAETWEGNRGVVSPNFLPPGGTLVHGNEILTPVVPNYPTFATYGVSQHTIDIVVQVIEALDVGLPIAWTPPSGIQKAVEVFVGYLLLDAWIGNGDRHHENWGFLRNRVASTETIHLAPTYDHASSLGRDLPDEQRQKRSVEAYANKCYSAFYNSVEDKKPLKTFDVFHRVAFRYPQAAHIWLARLESISRANTRLIFNRIDKSRISTVAIEFAQKILSVNQNKLLDLRKSLQ</sequence>
<dbReference type="Proteomes" id="UP000637383">
    <property type="component" value="Unassembled WGS sequence"/>
</dbReference>
<dbReference type="RefSeq" id="WP_190958563.1">
    <property type="nucleotide sequence ID" value="NZ_JACJTU010000041.1"/>
</dbReference>
<dbReference type="EMBL" id="JACJTU010000041">
    <property type="protein sequence ID" value="MBD2738001.1"/>
    <property type="molecule type" value="Genomic_DNA"/>
</dbReference>